<proteinExistence type="inferred from homology"/>
<feature type="compositionally biased region" description="Low complexity" evidence="5">
    <location>
        <begin position="232"/>
        <end position="253"/>
    </location>
</feature>
<evidence type="ECO:0000256" key="5">
    <source>
        <dbReference type="SAM" id="MobiDB-lite"/>
    </source>
</evidence>
<evidence type="ECO:0000256" key="3">
    <source>
        <dbReference type="ARBA" id="ARBA00023128"/>
    </source>
</evidence>
<keyword evidence="8" id="KW-1185">Reference proteome</keyword>
<feature type="compositionally biased region" description="Polar residues" evidence="5">
    <location>
        <begin position="88"/>
        <end position="106"/>
    </location>
</feature>
<comment type="similarity">
    <text evidence="2">Belongs to the OXR1 family.</text>
</comment>
<comment type="subcellular location">
    <subcellularLocation>
        <location evidence="1">Mitochondrion</location>
    </subcellularLocation>
</comment>
<dbReference type="GO" id="GO:0005634">
    <property type="term" value="C:nucleus"/>
    <property type="evidence" value="ECO:0007669"/>
    <property type="project" value="TreeGrafter"/>
</dbReference>
<feature type="region of interest" description="Disordered" evidence="5">
    <location>
        <begin position="1"/>
        <end position="125"/>
    </location>
</feature>
<sequence>MEASLALQPSSAQIEEEKKRREEEAMFDKFAILFSPPTPRASPTPDAASDDIWKPSSRPTEYHEPPTSPDSEFGSFVSVPASEDPLGSFSSLNDVLPTSSSQSKNPSRPRHAQNPSLDFFDKLGQEAKERDKRGLLDELLLHEDDPLYWLKDGESSGAQGRSNSSAVTESSTKESGKASAVSAPLIDLDFDLPPVRHPTEMSPTHQTRHQNMPLPARSPTRTSTLALAHTLAPPVASISPASSSPTSSIPDSSAEPRPSMPLRSSSYQTLSSISSRWMSSFTAPRNSSSPPPSTLESLFAPSFISHTRSSTVPSQTTHGTPFSGPVQHSSPFAPHVFVPASGAPGFKGESYDWDKGFSQQLDRELTESELLGATKRPNDSEHSTPNVESHNSPDSGSTRPVTPSQGALIGSFIEKKTGGIELKGRREATVGVLDTKLADEIRSHLPALSRLPRTWNLLYSLDQHGISLNTLYAKCEAQPNLKSGSNIVTKVGALVAMRDSSDVIFGAYIGDGVHKGRGYYGSGESFLWRYDKGNLMVFRWTGKNEYVALCEPDYLSFGGGDGAYGLYLDESLFDGSSARCPTFDNEPLCSSGPRKGRSVTFECVGLEVWGVGP</sequence>
<reference evidence="7 8" key="1">
    <citation type="journal article" date="2019" name="Nat. Ecol. Evol.">
        <title>Megaphylogeny resolves global patterns of mushroom evolution.</title>
        <authorList>
            <person name="Varga T."/>
            <person name="Krizsan K."/>
            <person name="Foldi C."/>
            <person name="Dima B."/>
            <person name="Sanchez-Garcia M."/>
            <person name="Sanchez-Ramirez S."/>
            <person name="Szollosi G.J."/>
            <person name="Szarkandi J.G."/>
            <person name="Papp V."/>
            <person name="Albert L."/>
            <person name="Andreopoulos W."/>
            <person name="Angelini C."/>
            <person name="Antonin V."/>
            <person name="Barry K.W."/>
            <person name="Bougher N.L."/>
            <person name="Buchanan P."/>
            <person name="Buyck B."/>
            <person name="Bense V."/>
            <person name="Catcheside P."/>
            <person name="Chovatia M."/>
            <person name="Cooper J."/>
            <person name="Damon W."/>
            <person name="Desjardin D."/>
            <person name="Finy P."/>
            <person name="Geml J."/>
            <person name="Haridas S."/>
            <person name="Hughes K."/>
            <person name="Justo A."/>
            <person name="Karasinski D."/>
            <person name="Kautmanova I."/>
            <person name="Kiss B."/>
            <person name="Kocsube S."/>
            <person name="Kotiranta H."/>
            <person name="LaButti K.M."/>
            <person name="Lechner B.E."/>
            <person name="Liimatainen K."/>
            <person name="Lipzen A."/>
            <person name="Lukacs Z."/>
            <person name="Mihaltcheva S."/>
            <person name="Morgado L.N."/>
            <person name="Niskanen T."/>
            <person name="Noordeloos M.E."/>
            <person name="Ohm R.A."/>
            <person name="Ortiz-Santana B."/>
            <person name="Ovrebo C."/>
            <person name="Racz N."/>
            <person name="Riley R."/>
            <person name="Savchenko A."/>
            <person name="Shiryaev A."/>
            <person name="Soop K."/>
            <person name="Spirin V."/>
            <person name="Szebenyi C."/>
            <person name="Tomsovsky M."/>
            <person name="Tulloss R.E."/>
            <person name="Uehling J."/>
            <person name="Grigoriev I.V."/>
            <person name="Vagvolgyi C."/>
            <person name="Papp T."/>
            <person name="Martin F.M."/>
            <person name="Miettinen O."/>
            <person name="Hibbett D.S."/>
            <person name="Nagy L.G."/>
        </authorList>
    </citation>
    <scope>NUCLEOTIDE SEQUENCE [LARGE SCALE GENOMIC DNA]</scope>
    <source>
        <strain evidence="7 8">CBS 962.96</strain>
    </source>
</reference>
<evidence type="ECO:0000256" key="2">
    <source>
        <dbReference type="ARBA" id="ARBA00009540"/>
    </source>
</evidence>
<dbReference type="PANTHER" id="PTHR23354:SF62">
    <property type="entry name" value="MUSTARD, ISOFORM V"/>
    <property type="match status" value="1"/>
</dbReference>
<accession>A0A4S8MNI0</accession>
<feature type="compositionally biased region" description="Basic and acidic residues" evidence="5">
    <location>
        <begin position="15"/>
        <end position="27"/>
    </location>
</feature>
<feature type="region of interest" description="Disordered" evidence="5">
    <location>
        <begin position="306"/>
        <end position="328"/>
    </location>
</feature>
<dbReference type="EMBL" id="ML179062">
    <property type="protein sequence ID" value="THV03834.1"/>
    <property type="molecule type" value="Genomic_DNA"/>
</dbReference>
<evidence type="ECO:0000256" key="4">
    <source>
        <dbReference type="ARBA" id="ARBA00040604"/>
    </source>
</evidence>
<dbReference type="PROSITE" id="PS51886">
    <property type="entry name" value="TLDC"/>
    <property type="match status" value="1"/>
</dbReference>
<evidence type="ECO:0000256" key="1">
    <source>
        <dbReference type="ARBA" id="ARBA00004173"/>
    </source>
</evidence>
<evidence type="ECO:0000259" key="6">
    <source>
        <dbReference type="PROSITE" id="PS51886"/>
    </source>
</evidence>
<dbReference type="GO" id="GO:0006979">
    <property type="term" value="P:response to oxidative stress"/>
    <property type="evidence" value="ECO:0007669"/>
    <property type="project" value="TreeGrafter"/>
</dbReference>
<dbReference type="Proteomes" id="UP000297245">
    <property type="component" value="Unassembled WGS sequence"/>
</dbReference>
<feature type="compositionally biased region" description="Polar residues" evidence="5">
    <location>
        <begin position="156"/>
        <end position="170"/>
    </location>
</feature>
<gene>
    <name evidence="7" type="ORF">K435DRAFT_747347</name>
</gene>
<dbReference type="AlphaFoldDB" id="A0A4S8MNI0"/>
<organism evidence="7 8">
    <name type="scientific">Dendrothele bispora (strain CBS 962.96)</name>
    <dbReference type="NCBI Taxonomy" id="1314807"/>
    <lineage>
        <taxon>Eukaryota</taxon>
        <taxon>Fungi</taxon>
        <taxon>Dikarya</taxon>
        <taxon>Basidiomycota</taxon>
        <taxon>Agaricomycotina</taxon>
        <taxon>Agaricomycetes</taxon>
        <taxon>Agaricomycetidae</taxon>
        <taxon>Agaricales</taxon>
        <taxon>Agaricales incertae sedis</taxon>
        <taxon>Dendrothele</taxon>
    </lineage>
</organism>
<protein>
    <recommendedName>
        <fullName evidence="4">Oxidation resistance protein 1</fullName>
    </recommendedName>
</protein>
<dbReference type="Pfam" id="PF07534">
    <property type="entry name" value="TLD"/>
    <property type="match status" value="1"/>
</dbReference>
<dbReference type="PANTHER" id="PTHR23354">
    <property type="entry name" value="NUCLEOLAR PROTEIN 7/ESTROGEN RECEPTOR COACTIVATOR-RELATED"/>
    <property type="match status" value="1"/>
</dbReference>
<name>A0A4S8MNI0_DENBC</name>
<dbReference type="InterPro" id="IPR006571">
    <property type="entry name" value="TLDc_dom"/>
</dbReference>
<feature type="compositionally biased region" description="Polar residues" evidence="5">
    <location>
        <begin position="383"/>
        <end position="405"/>
    </location>
</feature>
<evidence type="ECO:0000313" key="8">
    <source>
        <dbReference type="Proteomes" id="UP000297245"/>
    </source>
</evidence>
<feature type="region of interest" description="Disordered" evidence="5">
    <location>
        <begin position="149"/>
        <end position="267"/>
    </location>
</feature>
<feature type="domain" description="TLDc" evidence="6">
    <location>
        <begin position="431"/>
        <end position="612"/>
    </location>
</feature>
<evidence type="ECO:0000313" key="7">
    <source>
        <dbReference type="EMBL" id="THV03834.1"/>
    </source>
</evidence>
<keyword evidence="3" id="KW-0496">Mitochondrion</keyword>
<dbReference type="OrthoDB" id="26679at2759"/>
<dbReference type="GO" id="GO:0005739">
    <property type="term" value="C:mitochondrion"/>
    <property type="evidence" value="ECO:0007669"/>
    <property type="project" value="UniProtKB-SubCell"/>
</dbReference>
<feature type="region of interest" description="Disordered" evidence="5">
    <location>
        <begin position="371"/>
        <end position="408"/>
    </location>
</feature>
<dbReference type="SMART" id="SM00584">
    <property type="entry name" value="TLDc"/>
    <property type="match status" value="1"/>
</dbReference>